<feature type="transmembrane region" description="Helical" evidence="1">
    <location>
        <begin position="134"/>
        <end position="153"/>
    </location>
</feature>
<accession>A0A365KND2</accession>
<sequence>MHCWKTINVKKEYGFNRLFTFAVLAGMGVFTIFYVLLNFFYTTPLSDRYFFFFFLGILSVYPLHKMFHFLPLIGSRKCLKFILRKQLGMLPGISLHVKEPVAKTRFLLALLAPFILLNTLVILLSALFPAYIHYFAILLAYHCSLCLTDLVYVRHLLRTPKHALIEETETGFEILVPQAIS</sequence>
<dbReference type="RefSeq" id="WP_112224521.1">
    <property type="nucleotide sequence ID" value="NZ_CP047673.1"/>
</dbReference>
<protein>
    <submittedName>
        <fullName evidence="2">DUF3267 domain-containing protein</fullName>
    </submittedName>
</protein>
<keyword evidence="1" id="KW-0472">Membrane</keyword>
<proteinExistence type="predicted"/>
<comment type="caution">
    <text evidence="2">The sequence shown here is derived from an EMBL/GenBank/DDBJ whole genome shotgun (WGS) entry which is preliminary data.</text>
</comment>
<gene>
    <name evidence="2" type="ORF">DP120_15215</name>
</gene>
<dbReference type="Pfam" id="PF11667">
    <property type="entry name" value="DUF3267"/>
    <property type="match status" value="1"/>
</dbReference>
<keyword evidence="1" id="KW-0812">Transmembrane</keyword>
<evidence type="ECO:0000313" key="3">
    <source>
        <dbReference type="Proteomes" id="UP000251002"/>
    </source>
</evidence>
<name>A0A365KND2_9BACL</name>
<dbReference type="InterPro" id="IPR021683">
    <property type="entry name" value="DUF3267"/>
</dbReference>
<evidence type="ECO:0000256" key="1">
    <source>
        <dbReference type="SAM" id="Phobius"/>
    </source>
</evidence>
<feature type="transmembrane region" description="Helical" evidence="1">
    <location>
        <begin position="106"/>
        <end position="128"/>
    </location>
</feature>
<evidence type="ECO:0000313" key="2">
    <source>
        <dbReference type="EMBL" id="RAZ74670.1"/>
    </source>
</evidence>
<organism evidence="2 3">
    <name type="scientific">Planococcus halotolerans</name>
    <dbReference type="NCBI Taxonomy" id="2233542"/>
    <lineage>
        <taxon>Bacteria</taxon>
        <taxon>Bacillati</taxon>
        <taxon>Bacillota</taxon>
        <taxon>Bacilli</taxon>
        <taxon>Bacillales</taxon>
        <taxon>Caryophanaceae</taxon>
        <taxon>Planococcus</taxon>
    </lineage>
</organism>
<keyword evidence="1" id="KW-1133">Transmembrane helix</keyword>
<feature type="transmembrane region" description="Helical" evidence="1">
    <location>
        <begin position="18"/>
        <end position="37"/>
    </location>
</feature>
<dbReference type="AlphaFoldDB" id="A0A365KND2"/>
<keyword evidence="3" id="KW-1185">Reference proteome</keyword>
<reference evidence="2 3" key="1">
    <citation type="submission" date="2018-06" db="EMBL/GenBank/DDBJ databases">
        <title>The draft genome sequences of strains SCU63 and S1.</title>
        <authorList>
            <person name="Gan L."/>
        </authorList>
    </citation>
    <scope>NUCLEOTIDE SEQUENCE [LARGE SCALE GENOMIC DNA]</scope>
    <source>
        <strain evidence="2 3">SCU63</strain>
    </source>
</reference>
<feature type="transmembrane region" description="Helical" evidence="1">
    <location>
        <begin position="49"/>
        <end position="67"/>
    </location>
</feature>
<dbReference type="EMBL" id="QLZR01000007">
    <property type="protein sequence ID" value="RAZ74670.1"/>
    <property type="molecule type" value="Genomic_DNA"/>
</dbReference>
<dbReference type="Proteomes" id="UP000251002">
    <property type="component" value="Unassembled WGS sequence"/>
</dbReference>